<feature type="domain" description="DRBM" evidence="5">
    <location>
        <begin position="81"/>
        <end position="150"/>
    </location>
</feature>
<evidence type="ECO:0000256" key="3">
    <source>
        <dbReference type="ARBA" id="ARBA00022801"/>
    </source>
</evidence>
<evidence type="ECO:0008006" key="8">
    <source>
        <dbReference type="Google" id="ProtNLM"/>
    </source>
</evidence>
<sequence>MVQKKICAEVSHKINIERFLILGKSERKSMDGIKDSILADTIEAIIGAIFIDGNYREAKNFTLFLWGDFLNEREINEITPSPKNLLQEFLQSKKINAPKYKVLKVQGKDHNPQFTVAVKVDGYKDILGYGSSKKEAETCAANNFLEKINHE</sequence>
<keyword evidence="4" id="KW-0694">RNA-binding</keyword>
<dbReference type="PANTHER" id="PTHR11207">
    <property type="entry name" value="RIBONUCLEASE III"/>
    <property type="match status" value="1"/>
</dbReference>
<dbReference type="CDD" id="cd10845">
    <property type="entry name" value="DSRM_RNAse_III_family"/>
    <property type="match status" value="1"/>
</dbReference>
<dbReference type="EMBL" id="UINC01004809">
    <property type="protein sequence ID" value="SVA17003.1"/>
    <property type="molecule type" value="Genomic_DNA"/>
</dbReference>
<organism evidence="7">
    <name type="scientific">marine metagenome</name>
    <dbReference type="NCBI Taxonomy" id="408172"/>
    <lineage>
        <taxon>unclassified sequences</taxon>
        <taxon>metagenomes</taxon>
        <taxon>ecological metagenomes</taxon>
    </lineage>
</organism>
<dbReference type="Gene3D" id="3.30.160.20">
    <property type="match status" value="1"/>
</dbReference>
<dbReference type="SUPFAM" id="SSF54768">
    <property type="entry name" value="dsRNA-binding domain-like"/>
    <property type="match status" value="1"/>
</dbReference>
<evidence type="ECO:0000256" key="4">
    <source>
        <dbReference type="ARBA" id="ARBA00022884"/>
    </source>
</evidence>
<dbReference type="GO" id="GO:0010468">
    <property type="term" value="P:regulation of gene expression"/>
    <property type="evidence" value="ECO:0007669"/>
    <property type="project" value="TreeGrafter"/>
</dbReference>
<dbReference type="InterPro" id="IPR036389">
    <property type="entry name" value="RNase_III_sf"/>
</dbReference>
<dbReference type="CDD" id="cd00593">
    <property type="entry name" value="RIBOc"/>
    <property type="match status" value="1"/>
</dbReference>
<dbReference type="Pfam" id="PF14622">
    <property type="entry name" value="Ribonucleas_3_3"/>
    <property type="match status" value="1"/>
</dbReference>
<proteinExistence type="predicted"/>
<dbReference type="Pfam" id="PF00035">
    <property type="entry name" value="dsrm"/>
    <property type="match status" value="1"/>
</dbReference>
<gene>
    <name evidence="7" type="ORF">METZ01_LOCUS69857</name>
</gene>
<dbReference type="AlphaFoldDB" id="A0A381TSG5"/>
<dbReference type="InterPro" id="IPR000999">
    <property type="entry name" value="RNase_III_dom"/>
</dbReference>
<dbReference type="InterPro" id="IPR014720">
    <property type="entry name" value="dsRBD_dom"/>
</dbReference>
<evidence type="ECO:0000256" key="2">
    <source>
        <dbReference type="ARBA" id="ARBA00022759"/>
    </source>
</evidence>
<reference evidence="7" key="1">
    <citation type="submission" date="2018-05" db="EMBL/GenBank/DDBJ databases">
        <authorList>
            <person name="Lanie J.A."/>
            <person name="Ng W.-L."/>
            <person name="Kazmierczak K.M."/>
            <person name="Andrzejewski T.M."/>
            <person name="Davidsen T.M."/>
            <person name="Wayne K.J."/>
            <person name="Tettelin H."/>
            <person name="Glass J.I."/>
            <person name="Rusch D."/>
            <person name="Podicherti R."/>
            <person name="Tsui H.-C.T."/>
            <person name="Winkler M.E."/>
        </authorList>
    </citation>
    <scope>NUCLEOTIDE SEQUENCE</scope>
</reference>
<dbReference type="GO" id="GO:0006396">
    <property type="term" value="P:RNA processing"/>
    <property type="evidence" value="ECO:0007669"/>
    <property type="project" value="InterPro"/>
</dbReference>
<dbReference type="GO" id="GO:0004525">
    <property type="term" value="F:ribonuclease III activity"/>
    <property type="evidence" value="ECO:0007669"/>
    <property type="project" value="InterPro"/>
</dbReference>
<keyword evidence="1" id="KW-0540">Nuclease</keyword>
<dbReference type="PROSITE" id="PS50137">
    <property type="entry name" value="DS_RBD"/>
    <property type="match status" value="1"/>
</dbReference>
<name>A0A381TSG5_9ZZZZ</name>
<keyword evidence="3" id="KW-0378">Hydrolase</keyword>
<dbReference type="PROSITE" id="PS50142">
    <property type="entry name" value="RNASE_3_2"/>
    <property type="match status" value="1"/>
</dbReference>
<dbReference type="PANTHER" id="PTHR11207:SF0">
    <property type="entry name" value="RIBONUCLEASE 3"/>
    <property type="match status" value="1"/>
</dbReference>
<evidence type="ECO:0000256" key="1">
    <source>
        <dbReference type="ARBA" id="ARBA00022722"/>
    </source>
</evidence>
<dbReference type="GO" id="GO:0003725">
    <property type="term" value="F:double-stranded RNA binding"/>
    <property type="evidence" value="ECO:0007669"/>
    <property type="project" value="TreeGrafter"/>
</dbReference>
<protein>
    <recommendedName>
        <fullName evidence="8">RNase III domain-containing protein</fullName>
    </recommendedName>
</protein>
<evidence type="ECO:0000313" key="7">
    <source>
        <dbReference type="EMBL" id="SVA17003.1"/>
    </source>
</evidence>
<keyword evidence="2" id="KW-0255">Endonuclease</keyword>
<feature type="domain" description="RNase III" evidence="6">
    <location>
        <begin position="1"/>
        <end position="54"/>
    </location>
</feature>
<accession>A0A381TSG5</accession>
<dbReference type="Gene3D" id="1.10.1520.10">
    <property type="entry name" value="Ribonuclease III domain"/>
    <property type="match status" value="1"/>
</dbReference>
<evidence type="ECO:0000259" key="5">
    <source>
        <dbReference type="PROSITE" id="PS50137"/>
    </source>
</evidence>
<evidence type="ECO:0000259" key="6">
    <source>
        <dbReference type="PROSITE" id="PS50142"/>
    </source>
</evidence>
<dbReference type="SUPFAM" id="SSF69065">
    <property type="entry name" value="RNase III domain-like"/>
    <property type="match status" value="1"/>
</dbReference>
<dbReference type="SMART" id="SM00358">
    <property type="entry name" value="DSRM"/>
    <property type="match status" value="1"/>
</dbReference>